<dbReference type="Proteomes" id="UP000187455">
    <property type="component" value="Unassembled WGS sequence"/>
</dbReference>
<dbReference type="PROSITE" id="PS50211">
    <property type="entry name" value="DENN"/>
    <property type="match status" value="1"/>
</dbReference>
<dbReference type="PANTHER" id="PTHR28245:SF1">
    <property type="entry name" value="ARF3-INTERACTING PROTEIN 1"/>
    <property type="match status" value="1"/>
</dbReference>
<dbReference type="GO" id="GO:0051666">
    <property type="term" value="P:actin cortical patch localization"/>
    <property type="evidence" value="ECO:0007669"/>
    <property type="project" value="TreeGrafter"/>
</dbReference>
<gene>
    <name evidence="2" type="ORF">AYI68_g4192</name>
</gene>
<name>A0A1R0GXT3_9FUNG</name>
<feature type="domain" description="UDENN" evidence="1">
    <location>
        <begin position="6"/>
        <end position="567"/>
    </location>
</feature>
<dbReference type="AlphaFoldDB" id="A0A1R0GXT3"/>
<protein>
    <submittedName>
        <fullName evidence="2">Protein mesA</fullName>
    </submittedName>
</protein>
<reference evidence="2 3" key="1">
    <citation type="journal article" date="2016" name="Mol. Biol. Evol.">
        <title>Genome-Wide Survey of Gut Fungi (Harpellales) Reveals the First Horizontally Transferred Ubiquitin Gene from a Mosquito Host.</title>
        <authorList>
            <person name="Wang Y."/>
            <person name="White M.M."/>
            <person name="Kvist S."/>
            <person name="Moncalvo J.M."/>
        </authorList>
    </citation>
    <scope>NUCLEOTIDE SEQUENCE [LARGE SCALE GENOMIC DNA]</scope>
    <source>
        <strain evidence="2 3">ALG-7-W6</strain>
    </source>
</reference>
<organism evidence="2 3">
    <name type="scientific">Smittium mucronatum</name>
    <dbReference type="NCBI Taxonomy" id="133383"/>
    <lineage>
        <taxon>Eukaryota</taxon>
        <taxon>Fungi</taxon>
        <taxon>Fungi incertae sedis</taxon>
        <taxon>Zoopagomycota</taxon>
        <taxon>Kickxellomycotina</taxon>
        <taxon>Harpellomycetes</taxon>
        <taxon>Harpellales</taxon>
        <taxon>Legeriomycetaceae</taxon>
        <taxon>Smittium</taxon>
    </lineage>
</organism>
<dbReference type="STRING" id="133383.A0A1R0GXT3"/>
<dbReference type="InterPro" id="IPR052809">
    <property type="entry name" value="Actin_polarity_regulatory"/>
</dbReference>
<accession>A0A1R0GXT3</accession>
<dbReference type="InterPro" id="IPR037516">
    <property type="entry name" value="Tripartite_DENN"/>
</dbReference>
<dbReference type="PANTHER" id="PTHR28245">
    <property type="entry name" value="ARF3-INTERACTING PROTEIN 1"/>
    <property type="match status" value="1"/>
</dbReference>
<dbReference type="Pfam" id="PF08616">
    <property type="entry name" value="SPA"/>
    <property type="match status" value="1"/>
</dbReference>
<comment type="caution">
    <text evidence="2">The sequence shown here is derived from an EMBL/GenBank/DDBJ whole genome shotgun (WGS) entry which is preliminary data.</text>
</comment>
<sequence>MSLNVDYILVSEFDIDQGSILKHEYPRPTGQDPSILADFMLPDGAHARENDWTIFMINKSFSMNTTKKASALNKSYNRLPKNPSIYSTTSIPLSSDVFYNSYDQVRTKHDSGAKRGAIVKAMAVCTKLPYFHIFKPILLLALENYYRDPTTQSLKTLYNSLNSMDLSPLPRLNIFQKTILRHSNDSSVYKSILSLSLNNSSKLITSGTRPRSHDKNSESKVIVTKSTPKYPTGFSLNEKNSSEKLPISGNDYRFFYTKITYQDVNLTVRIPLTLYSEEIGDTSLAKLLTKFGGPMNNITRAGHPHLDIGNGMVHPVSILINSVLTQKRIVFLGHNLPADEVADYVLAAVVIGTGGGNVLYGLKHRIFPYTSLTSLDELLKVPGFIAGVTNPAFEDHHNWWDVLFNIKTGKVTISTNLISQKDNLNSSTSDDSARYSVDNNGSGFSTKNSYKESKTDRNFSYDQEFISDIYHATNNHYNEVSIREKFENYFKNFIVLVAIYEQQVYKNSKLFFAPKTPLNSKLNSDIFENVLKPDQISYGYSDEIYVPNTSASYSQLENSGENQPCPGIDNSKLQKEIKMNIGRIEGFIGTILYNNLAKKIKASQTNYPITSIDVSMIINRLRNGTLISSFEAVSLFTLLNYCVSTDPQIEMLISYLPESSGGLTPLVDGLYHQNQNVRFQAVSLLMKIEKHPVGSKFIAAFNYFFKCTYSSCCNKFYPS</sequence>
<dbReference type="InterPro" id="IPR012860">
    <property type="entry name" value="Afi1_N"/>
</dbReference>
<dbReference type="GO" id="GO:0005886">
    <property type="term" value="C:plasma membrane"/>
    <property type="evidence" value="ECO:0007669"/>
    <property type="project" value="TreeGrafter"/>
</dbReference>
<keyword evidence="3" id="KW-1185">Reference proteome</keyword>
<evidence type="ECO:0000313" key="3">
    <source>
        <dbReference type="Proteomes" id="UP000187455"/>
    </source>
</evidence>
<proteinExistence type="predicted"/>
<dbReference type="EMBL" id="LSSL01002247">
    <property type="protein sequence ID" value="OLY81700.1"/>
    <property type="molecule type" value="Genomic_DNA"/>
</dbReference>
<dbReference type="OrthoDB" id="66409at2759"/>
<evidence type="ECO:0000259" key="1">
    <source>
        <dbReference type="PROSITE" id="PS50211"/>
    </source>
</evidence>
<evidence type="ECO:0000313" key="2">
    <source>
        <dbReference type="EMBL" id="OLY81700.1"/>
    </source>
</evidence>
<dbReference type="Pfam" id="PF07792">
    <property type="entry name" value="Afi1"/>
    <property type="match status" value="1"/>
</dbReference>